<feature type="compositionally biased region" description="Polar residues" evidence="5">
    <location>
        <begin position="198"/>
        <end position="209"/>
    </location>
</feature>
<dbReference type="GO" id="GO:0005783">
    <property type="term" value="C:endoplasmic reticulum"/>
    <property type="evidence" value="ECO:0007669"/>
    <property type="project" value="EnsemblFungi"/>
</dbReference>
<evidence type="ECO:0000313" key="9">
    <source>
        <dbReference type="Proteomes" id="UP000005666"/>
    </source>
</evidence>
<feature type="transmembrane region" description="Helical" evidence="6">
    <location>
        <begin position="393"/>
        <end position="410"/>
    </location>
</feature>
<feature type="chain" id="PRO_5003508484" evidence="7">
    <location>
        <begin position="19"/>
        <end position="411"/>
    </location>
</feature>
<dbReference type="eggNOG" id="KOG2693">
    <property type="taxonomic scope" value="Eukaryota"/>
</dbReference>
<dbReference type="GeneID" id="11533444"/>
<name>G8BRB7_TETPH</name>
<accession>G8BRB7</accession>
<sequence length="411" mass="45451">MSLCKLLAAIATIGFTVAHSDSNVENVNGSTNITLLKEINHKHVHSHDHIQGTFNGLGLFGVNIVKHIEEYIFRYSTRCNALLATFFLQIAPFIILGVIPTFRNMKEDSLLLHISSSFAVGTLFGDLFLHLIPETLSETNDETKMQSSMLAIFVGFMMFFFLDKIIRIITFDPNNPEESKNDSHSHSHSSSSLEPELINTQSSATSTGLKENDDSKIINRKVSQKKRTTDDQIVEKNDTKINSKKNNVTVFLNVFSGFVHNITDGIALSSAFYSSKHTGVVTTIAVLFHEFPHELGDFAILMSNGLTFVQAIKSQIFTSIGAITGAVIGCAINELSKSNSSGPDNALHNDNNTIFDDMMPITTGWFLYIATVGTIPSLVVISRETQFQELKMFFLQLACISVGFYLMSQIS</sequence>
<dbReference type="Pfam" id="PF02535">
    <property type="entry name" value="Zip"/>
    <property type="match status" value="1"/>
</dbReference>
<reference evidence="8 9" key="1">
    <citation type="journal article" date="2011" name="Proc. Natl. Acad. Sci. U.S.A.">
        <title>Evolutionary erosion of yeast sex chromosomes by mating-type switching accidents.</title>
        <authorList>
            <person name="Gordon J.L."/>
            <person name="Armisen D."/>
            <person name="Proux-Wera E."/>
            <person name="Oheigeartaigh S.S."/>
            <person name="Byrne K.P."/>
            <person name="Wolfe K.H."/>
        </authorList>
    </citation>
    <scope>NUCLEOTIDE SEQUENCE [LARGE SCALE GENOMIC DNA]</scope>
    <source>
        <strain evidence="9">ATCC 24235 / CBS 4417 / NBRC 1672 / NRRL Y-8282 / UCD 70-5</strain>
    </source>
</reference>
<keyword evidence="2 6" id="KW-0812">Transmembrane</keyword>
<evidence type="ECO:0000313" key="8">
    <source>
        <dbReference type="EMBL" id="CCE62293.1"/>
    </source>
</evidence>
<dbReference type="RefSeq" id="XP_003684727.1">
    <property type="nucleotide sequence ID" value="XM_003684679.1"/>
</dbReference>
<dbReference type="PANTHER" id="PTHR16950">
    <property type="entry name" value="ZINC TRANSPORTER SLC39A7 HISTIDINE-RICH MEMBRANE PROTEIN KE4"/>
    <property type="match status" value="1"/>
</dbReference>
<dbReference type="OrthoDB" id="200954at2759"/>
<gene>
    <name evidence="8" type="primary">TPHA0C01370</name>
    <name evidence="8" type="ordered locus">TPHA_0C01370</name>
</gene>
<dbReference type="STRING" id="1071381.G8BRB7"/>
<evidence type="ECO:0000256" key="7">
    <source>
        <dbReference type="SAM" id="SignalP"/>
    </source>
</evidence>
<evidence type="ECO:0000256" key="6">
    <source>
        <dbReference type="SAM" id="Phobius"/>
    </source>
</evidence>
<keyword evidence="7" id="KW-0732">Signal</keyword>
<dbReference type="InterPro" id="IPR003689">
    <property type="entry name" value="ZIP"/>
</dbReference>
<dbReference type="KEGG" id="tpf:TPHA_0C01370"/>
<evidence type="ECO:0000256" key="3">
    <source>
        <dbReference type="ARBA" id="ARBA00022989"/>
    </source>
</evidence>
<proteinExistence type="predicted"/>
<dbReference type="GO" id="GO:0005385">
    <property type="term" value="F:zinc ion transmembrane transporter activity"/>
    <property type="evidence" value="ECO:0007669"/>
    <property type="project" value="EnsemblFungi"/>
</dbReference>
<keyword evidence="4 6" id="KW-0472">Membrane</keyword>
<evidence type="ECO:0000256" key="1">
    <source>
        <dbReference type="ARBA" id="ARBA00004141"/>
    </source>
</evidence>
<dbReference type="GO" id="GO:0006882">
    <property type="term" value="P:intracellular zinc ion homeostasis"/>
    <property type="evidence" value="ECO:0007669"/>
    <property type="project" value="TreeGrafter"/>
</dbReference>
<comment type="subcellular location">
    <subcellularLocation>
        <location evidence="1">Membrane</location>
        <topology evidence="1">Multi-pass membrane protein</topology>
    </subcellularLocation>
</comment>
<feature type="transmembrane region" description="Helical" evidence="6">
    <location>
        <begin position="145"/>
        <end position="162"/>
    </location>
</feature>
<dbReference type="AlphaFoldDB" id="G8BRB7"/>
<dbReference type="Proteomes" id="UP000005666">
    <property type="component" value="Chromosome 3"/>
</dbReference>
<keyword evidence="9" id="KW-1185">Reference proteome</keyword>
<dbReference type="HOGENOM" id="CLU_015114_0_0_1"/>
<feature type="region of interest" description="Disordered" evidence="5">
    <location>
        <begin position="176"/>
        <end position="211"/>
    </location>
</feature>
<dbReference type="GO" id="GO:0016020">
    <property type="term" value="C:membrane"/>
    <property type="evidence" value="ECO:0007669"/>
    <property type="project" value="UniProtKB-SubCell"/>
</dbReference>
<protein>
    <submittedName>
        <fullName evidence="8">Uncharacterized protein</fullName>
    </submittedName>
</protein>
<keyword evidence="3 6" id="KW-1133">Transmembrane helix</keyword>
<feature type="signal peptide" evidence="7">
    <location>
        <begin position="1"/>
        <end position="18"/>
    </location>
</feature>
<dbReference type="OMA" id="GMMYIVS"/>
<evidence type="ECO:0000256" key="5">
    <source>
        <dbReference type="SAM" id="MobiDB-lite"/>
    </source>
</evidence>
<feature type="transmembrane region" description="Helical" evidence="6">
    <location>
        <begin position="111"/>
        <end position="133"/>
    </location>
</feature>
<evidence type="ECO:0000256" key="2">
    <source>
        <dbReference type="ARBA" id="ARBA00022692"/>
    </source>
</evidence>
<feature type="transmembrane region" description="Helical" evidence="6">
    <location>
        <begin position="365"/>
        <end position="381"/>
    </location>
</feature>
<organism evidence="8 9">
    <name type="scientific">Tetrapisispora phaffii (strain ATCC 24235 / CBS 4417 / NBRC 1672 / NRRL Y-8282 / UCD 70-5)</name>
    <name type="common">Yeast</name>
    <name type="synonym">Fabospora phaffii</name>
    <dbReference type="NCBI Taxonomy" id="1071381"/>
    <lineage>
        <taxon>Eukaryota</taxon>
        <taxon>Fungi</taxon>
        <taxon>Dikarya</taxon>
        <taxon>Ascomycota</taxon>
        <taxon>Saccharomycotina</taxon>
        <taxon>Saccharomycetes</taxon>
        <taxon>Saccharomycetales</taxon>
        <taxon>Saccharomycetaceae</taxon>
        <taxon>Tetrapisispora</taxon>
    </lineage>
</organism>
<dbReference type="EMBL" id="HE612858">
    <property type="protein sequence ID" value="CCE62293.1"/>
    <property type="molecule type" value="Genomic_DNA"/>
</dbReference>
<dbReference type="PANTHER" id="PTHR16950:SF16">
    <property type="entry name" value="ZINC TRANSPORTER ZIP13"/>
    <property type="match status" value="1"/>
</dbReference>
<feature type="transmembrane region" description="Helical" evidence="6">
    <location>
        <begin position="81"/>
        <end position="99"/>
    </location>
</feature>
<evidence type="ECO:0000256" key="4">
    <source>
        <dbReference type="ARBA" id="ARBA00023136"/>
    </source>
</evidence>